<accession>A0AAN6GDT6</accession>
<protein>
    <submittedName>
        <fullName evidence="3">Uncharacterized protein</fullName>
    </submittedName>
</protein>
<keyword evidence="4" id="KW-1185">Reference proteome</keyword>
<keyword evidence="1" id="KW-0175">Coiled coil</keyword>
<evidence type="ECO:0000256" key="1">
    <source>
        <dbReference type="SAM" id="Coils"/>
    </source>
</evidence>
<gene>
    <name evidence="3" type="ORF">OC842_002376</name>
</gene>
<comment type="caution">
    <text evidence="3">The sequence shown here is derived from an EMBL/GenBank/DDBJ whole genome shotgun (WGS) entry which is preliminary data.</text>
</comment>
<proteinExistence type="predicted"/>
<sequence>MLVKAATSPWGWVLPAQLVIDAAKESLLRWAEVDEADARHKDQASVRMDAIRKVRTAEAGNIESETSTATASDEVEMGRTTRRTADEIELVRSMVQHWPQEQSSTERASAGMTSPHRPFGDTSASGSAAPSSSASRAPRRPRTSDEITSSASIKRSRVQATASAAVLQLSSAGTRVLNMPELLNDIAAYLKFEKIDLVVLSQVSKRIRAIVLPMMVEAISVRLTKTDLLIKYFDNNPELINHVRCLRIWDEAAHFEANYDSALHMPVEHSLRQQRLPVATKKSWDALGALLLKVQGRTNQTAMPLLELSFGQLNLIDLYNQLRQVPLLLRALTALRIVGDYSSRRYQRIDRSVVESGYRDHGRQMSEDLEAILRIICDAQDDAGTDNFKLFHFSALALTEEQRDSVLPAIRPRTLKRVANRVQSLCLRLEEANEADQEAIEELFRNTSWPNLRRLKFLCSSYADGSYDTIQAACTRLLERHSHLEEVYVDIEEAANEETEPHWAEVTMLRLRSACLSLEHTEAETSIGFAQRHESLQELSVSGRNAGEAFPAHPNVMKSLRVLRCQRYPLHHFLLNDVNLAHLQVDVYRGLDKLCRYMTSTSHRRVLDNLTCIDIRFWGNTNQALHFVCCRLKWFPSLEEICVAFGDADAVEPSLDKSSASAEFLSEILDLLSRRASKLRALRIQYEGAAELPSDSELRSFIYIIPVQLEYLTWRTSFSNRTAHYRVVRPLRQVFADASISPPGLHSVRAEIIKSRAGISHAPSSQAGTFGCSSSKTSQNSANEPDTSVTKTAEQLRERHGELLVAARRIAAFDPNRPWLQRLPATFRPFVDKNTGVWEDMDDGQDAYTLFDHAGSEVRLKYA</sequence>
<dbReference type="EMBL" id="JAPDMQ010000099">
    <property type="protein sequence ID" value="KAK0535272.1"/>
    <property type="molecule type" value="Genomic_DNA"/>
</dbReference>
<dbReference type="AlphaFoldDB" id="A0AAN6GDT6"/>
<reference evidence="3" key="1">
    <citation type="journal article" date="2023" name="PhytoFront">
        <title>Draft Genome Resources of Seven Strains of Tilletia horrida, Causal Agent of Kernel Smut of Rice.</title>
        <authorList>
            <person name="Khanal S."/>
            <person name="Antony Babu S."/>
            <person name="Zhou X.G."/>
        </authorList>
    </citation>
    <scope>NUCLEOTIDE SEQUENCE</scope>
    <source>
        <strain evidence="3">TX3</strain>
    </source>
</reference>
<evidence type="ECO:0000256" key="2">
    <source>
        <dbReference type="SAM" id="MobiDB-lite"/>
    </source>
</evidence>
<dbReference type="Proteomes" id="UP001176521">
    <property type="component" value="Unassembled WGS sequence"/>
</dbReference>
<feature type="coiled-coil region" evidence="1">
    <location>
        <begin position="415"/>
        <end position="446"/>
    </location>
</feature>
<feature type="region of interest" description="Disordered" evidence="2">
    <location>
        <begin position="759"/>
        <end position="791"/>
    </location>
</feature>
<feature type="region of interest" description="Disordered" evidence="2">
    <location>
        <begin position="95"/>
        <end position="154"/>
    </location>
</feature>
<feature type="compositionally biased region" description="Low complexity" evidence="2">
    <location>
        <begin position="123"/>
        <end position="136"/>
    </location>
</feature>
<evidence type="ECO:0000313" key="4">
    <source>
        <dbReference type="Proteomes" id="UP001176521"/>
    </source>
</evidence>
<organism evidence="3 4">
    <name type="scientific">Tilletia horrida</name>
    <dbReference type="NCBI Taxonomy" id="155126"/>
    <lineage>
        <taxon>Eukaryota</taxon>
        <taxon>Fungi</taxon>
        <taxon>Dikarya</taxon>
        <taxon>Basidiomycota</taxon>
        <taxon>Ustilaginomycotina</taxon>
        <taxon>Exobasidiomycetes</taxon>
        <taxon>Tilletiales</taxon>
        <taxon>Tilletiaceae</taxon>
        <taxon>Tilletia</taxon>
    </lineage>
</organism>
<evidence type="ECO:0000313" key="3">
    <source>
        <dbReference type="EMBL" id="KAK0535272.1"/>
    </source>
</evidence>
<name>A0AAN6GDT6_9BASI</name>
<feature type="region of interest" description="Disordered" evidence="2">
    <location>
        <begin position="58"/>
        <end position="80"/>
    </location>
</feature>
<feature type="compositionally biased region" description="Polar residues" evidence="2">
    <location>
        <begin position="762"/>
        <end position="791"/>
    </location>
</feature>